<dbReference type="Proteomes" id="UP000188174">
    <property type="component" value="Chromosome"/>
</dbReference>
<proteinExistence type="predicted"/>
<dbReference type="EMBL" id="CP019630">
    <property type="protein sequence ID" value="AQQ07564.1"/>
    <property type="molecule type" value="Genomic_DNA"/>
</dbReference>
<organism evidence="1 2">
    <name type="scientific">Roseibium algicola</name>
    <dbReference type="NCBI Taxonomy" id="2857014"/>
    <lineage>
        <taxon>Bacteria</taxon>
        <taxon>Pseudomonadati</taxon>
        <taxon>Pseudomonadota</taxon>
        <taxon>Alphaproteobacteria</taxon>
        <taxon>Hyphomicrobiales</taxon>
        <taxon>Stappiaceae</taxon>
        <taxon>Roseibium</taxon>
    </lineage>
</organism>
<gene>
    <name evidence="1" type="ORF">B0E33_20485</name>
</gene>
<sequence>METQSKRDCPKPDSTDLERRVLAHERILQSLIAYMSHSEPRFVEHLKTRFVDTMLMARREQDYRDVDDYAEEFIRAVMNLEESCADTTSNVSKSKTVAKRPVIKRVLATMDMLPPEGKPDRVQVREKNGIWEVTVDGAFLGNYHQFEHAKTAAALARYSLK</sequence>
<keyword evidence="2" id="KW-1185">Reference proteome</keyword>
<reference evidence="1 2" key="1">
    <citation type="submission" date="2017-02" db="EMBL/GenBank/DDBJ databases">
        <authorList>
            <person name="Jeong S."/>
        </authorList>
    </citation>
    <scope>NUCLEOTIDE SEQUENCE [LARGE SCALE GENOMIC DNA]</scope>
    <source>
        <strain evidence="1 2">RMAR6-6</strain>
    </source>
</reference>
<protein>
    <submittedName>
        <fullName evidence="1">Uncharacterized protein</fullName>
    </submittedName>
</protein>
<name>A0ABN4WZX4_9HYPH</name>
<evidence type="ECO:0000313" key="2">
    <source>
        <dbReference type="Proteomes" id="UP000188174"/>
    </source>
</evidence>
<dbReference type="RefSeq" id="WP_077293495.1">
    <property type="nucleotide sequence ID" value="NZ_CP019630.1"/>
</dbReference>
<accession>A0ABN4WZX4</accession>
<evidence type="ECO:0000313" key="1">
    <source>
        <dbReference type="EMBL" id="AQQ07564.1"/>
    </source>
</evidence>